<organism evidence="2 3">
    <name type="scientific">Botrytis elliptica</name>
    <dbReference type="NCBI Taxonomy" id="278938"/>
    <lineage>
        <taxon>Eukaryota</taxon>
        <taxon>Fungi</taxon>
        <taxon>Dikarya</taxon>
        <taxon>Ascomycota</taxon>
        <taxon>Pezizomycotina</taxon>
        <taxon>Leotiomycetes</taxon>
        <taxon>Helotiales</taxon>
        <taxon>Sclerotiniaceae</taxon>
        <taxon>Botrytis</taxon>
    </lineage>
</organism>
<keyword evidence="3" id="KW-1185">Reference proteome</keyword>
<gene>
    <name evidence="2" type="ORF">BELL_0191g00120</name>
</gene>
<name>A0A4Z1JPU5_9HELO</name>
<proteinExistence type="predicted"/>
<dbReference type="EMBL" id="PQXM01000190">
    <property type="protein sequence ID" value="TGO75809.1"/>
    <property type="molecule type" value="Genomic_DNA"/>
</dbReference>
<protein>
    <submittedName>
        <fullName evidence="2">Uncharacterized protein</fullName>
    </submittedName>
</protein>
<evidence type="ECO:0000256" key="1">
    <source>
        <dbReference type="SAM" id="MobiDB-lite"/>
    </source>
</evidence>
<evidence type="ECO:0000313" key="2">
    <source>
        <dbReference type="EMBL" id="TGO75809.1"/>
    </source>
</evidence>
<feature type="region of interest" description="Disordered" evidence="1">
    <location>
        <begin position="69"/>
        <end position="88"/>
    </location>
</feature>
<comment type="caution">
    <text evidence="2">The sequence shown here is derived from an EMBL/GenBank/DDBJ whole genome shotgun (WGS) entry which is preliminary data.</text>
</comment>
<reference evidence="2 3" key="1">
    <citation type="submission" date="2017-12" db="EMBL/GenBank/DDBJ databases">
        <title>Comparative genomics of Botrytis spp.</title>
        <authorList>
            <person name="Valero-Jimenez C.A."/>
            <person name="Tapia P."/>
            <person name="Veloso J."/>
            <person name="Silva-Moreno E."/>
            <person name="Staats M."/>
            <person name="Valdes J.H."/>
            <person name="Van Kan J.A.L."/>
        </authorList>
    </citation>
    <scope>NUCLEOTIDE SEQUENCE [LARGE SCALE GENOMIC DNA]</scope>
    <source>
        <strain evidence="2 3">Be9601</strain>
    </source>
</reference>
<dbReference type="Proteomes" id="UP000297229">
    <property type="component" value="Unassembled WGS sequence"/>
</dbReference>
<sequence length="88" mass="9452">MNTQLWCLVRFAPDQAPELSSSLTRNGSISDPEKSSTGAMETCIAGLIAVGHSAMPRLKNEMSFPVNGVDGLGAGRLNRRDSQGMRCR</sequence>
<dbReference type="AlphaFoldDB" id="A0A4Z1JPU5"/>
<feature type="region of interest" description="Disordered" evidence="1">
    <location>
        <begin position="18"/>
        <end position="37"/>
    </location>
</feature>
<evidence type="ECO:0000313" key="3">
    <source>
        <dbReference type="Proteomes" id="UP000297229"/>
    </source>
</evidence>
<feature type="compositionally biased region" description="Basic and acidic residues" evidence="1">
    <location>
        <begin position="78"/>
        <end position="88"/>
    </location>
</feature>
<accession>A0A4Z1JPU5</accession>